<dbReference type="Gene3D" id="3.30.460.10">
    <property type="entry name" value="Beta Polymerase, domain 2"/>
    <property type="match status" value="1"/>
</dbReference>
<dbReference type="CDD" id="cd05399">
    <property type="entry name" value="NT_Rel-Spo_like"/>
    <property type="match status" value="1"/>
</dbReference>
<proteinExistence type="predicted"/>
<evidence type="ECO:0000313" key="3">
    <source>
        <dbReference type="EMBL" id="MBC8543410.1"/>
    </source>
</evidence>
<protein>
    <submittedName>
        <fullName evidence="3">RelA/SpoT domain protein</fullName>
    </submittedName>
</protein>
<evidence type="ECO:0000313" key="4">
    <source>
        <dbReference type="Proteomes" id="UP000657006"/>
    </source>
</evidence>
<feature type="domain" description="RelA/SpoT" evidence="2">
    <location>
        <begin position="44"/>
        <end position="164"/>
    </location>
</feature>
<accession>A0A926I1L2</accession>
<dbReference type="SUPFAM" id="SSF81301">
    <property type="entry name" value="Nucleotidyltransferase"/>
    <property type="match status" value="1"/>
</dbReference>
<keyword evidence="4" id="KW-1185">Reference proteome</keyword>
<dbReference type="GO" id="GO:0015969">
    <property type="term" value="P:guanosine tetraphosphate metabolic process"/>
    <property type="evidence" value="ECO:0007669"/>
    <property type="project" value="InterPro"/>
</dbReference>
<dbReference type="InterPro" id="IPR052366">
    <property type="entry name" value="GTP_Pyrophosphokinase"/>
</dbReference>
<dbReference type="Gene3D" id="1.10.287.860">
    <property type="entry name" value="Nucleotidyltransferase"/>
    <property type="match status" value="1"/>
</dbReference>
<dbReference type="Pfam" id="PF04607">
    <property type="entry name" value="RelA_SpoT"/>
    <property type="match status" value="1"/>
</dbReference>
<dbReference type="Proteomes" id="UP000657006">
    <property type="component" value="Unassembled WGS sequence"/>
</dbReference>
<dbReference type="PANTHER" id="PTHR47837:SF1">
    <property type="entry name" value="GTP PYROPHOSPHOKINASE YJBM"/>
    <property type="match status" value="1"/>
</dbReference>
<sequence length="198" mass="22894">MTYEEFYGSSYEVMKKAEGQLLELIRQYPGTEPEDVNSIIYCCSRIKSPESMTEKLEKRQLPVTCEAALHEVYDAVGIRVVCAFAEDVYQVVSWLADRPYIRVIQSKDYIAYPKPNGYRSYHMLIELQEGEEKGYFAEIQVRTIATDFWATLEHQIKYKKSIPNEALIRAELKRCADEIASVDLSMQTIREIIRGLGE</sequence>
<evidence type="ECO:0000259" key="2">
    <source>
        <dbReference type="SMART" id="SM00954"/>
    </source>
</evidence>
<name>A0A926I1L2_9FIRM</name>
<organism evidence="3 4">
    <name type="scientific">Bianquea renquensis</name>
    <dbReference type="NCBI Taxonomy" id="2763661"/>
    <lineage>
        <taxon>Bacteria</taxon>
        <taxon>Bacillati</taxon>
        <taxon>Bacillota</taxon>
        <taxon>Clostridia</taxon>
        <taxon>Eubacteriales</taxon>
        <taxon>Bianqueaceae</taxon>
        <taxon>Bianquea</taxon>
    </lineage>
</organism>
<comment type="pathway">
    <text evidence="1">Purine metabolism; ppGpp biosynthesis; ppGpp from GTP: step 1/2.</text>
</comment>
<evidence type="ECO:0000256" key="1">
    <source>
        <dbReference type="ARBA" id="ARBA00004976"/>
    </source>
</evidence>
<dbReference type="PANTHER" id="PTHR47837">
    <property type="entry name" value="GTP PYROPHOSPHOKINASE YJBM"/>
    <property type="match status" value="1"/>
</dbReference>
<dbReference type="EMBL" id="JACRSQ010000009">
    <property type="protein sequence ID" value="MBC8543410.1"/>
    <property type="molecule type" value="Genomic_DNA"/>
</dbReference>
<dbReference type="SMART" id="SM00954">
    <property type="entry name" value="RelA_SpoT"/>
    <property type="match status" value="1"/>
</dbReference>
<dbReference type="InterPro" id="IPR007685">
    <property type="entry name" value="RelA_SpoT"/>
</dbReference>
<dbReference type="RefSeq" id="WP_249289629.1">
    <property type="nucleotide sequence ID" value="NZ_JACRSQ010000009.1"/>
</dbReference>
<gene>
    <name evidence="3" type="ORF">H8730_07620</name>
</gene>
<dbReference type="InterPro" id="IPR043519">
    <property type="entry name" value="NT_sf"/>
</dbReference>
<comment type="caution">
    <text evidence="3">The sequence shown here is derived from an EMBL/GenBank/DDBJ whole genome shotgun (WGS) entry which is preliminary data.</text>
</comment>
<dbReference type="AlphaFoldDB" id="A0A926I1L2"/>
<reference evidence="3" key="1">
    <citation type="submission" date="2020-08" db="EMBL/GenBank/DDBJ databases">
        <title>Genome public.</title>
        <authorList>
            <person name="Liu C."/>
            <person name="Sun Q."/>
        </authorList>
    </citation>
    <scope>NUCLEOTIDE SEQUENCE</scope>
    <source>
        <strain evidence="3">NSJ-32</strain>
    </source>
</reference>